<dbReference type="RefSeq" id="WP_344114261.1">
    <property type="nucleotide sequence ID" value="NZ_BAAANE010000008.1"/>
</dbReference>
<dbReference type="EMBL" id="BAAANE010000008">
    <property type="protein sequence ID" value="GAA1650705.1"/>
    <property type="molecule type" value="Genomic_DNA"/>
</dbReference>
<organism evidence="1 2">
    <name type="scientific">Kribbella alba</name>
    <dbReference type="NCBI Taxonomy" id="190197"/>
    <lineage>
        <taxon>Bacteria</taxon>
        <taxon>Bacillati</taxon>
        <taxon>Actinomycetota</taxon>
        <taxon>Actinomycetes</taxon>
        <taxon>Propionibacteriales</taxon>
        <taxon>Kribbellaceae</taxon>
        <taxon>Kribbella</taxon>
    </lineage>
</organism>
<proteinExistence type="predicted"/>
<keyword evidence="2" id="KW-1185">Reference proteome</keyword>
<comment type="caution">
    <text evidence="1">The sequence shown here is derived from an EMBL/GenBank/DDBJ whole genome shotgun (WGS) entry which is preliminary data.</text>
</comment>
<sequence>MSGTKVGLMVGGLGVQVGAVTWLPAPNLNIIEAGRISFTGRQTIDQATYSFGGECTRLRGAPTVNDVSVSIWFLACQEDLDAVRAEVRQMIASVARSI</sequence>
<evidence type="ECO:0000313" key="2">
    <source>
        <dbReference type="Proteomes" id="UP001501319"/>
    </source>
</evidence>
<protein>
    <submittedName>
        <fullName evidence="1">Uncharacterized protein</fullName>
    </submittedName>
</protein>
<dbReference type="Proteomes" id="UP001501319">
    <property type="component" value="Unassembled WGS sequence"/>
</dbReference>
<reference evidence="1 2" key="1">
    <citation type="journal article" date="2019" name="Int. J. Syst. Evol. Microbiol.">
        <title>The Global Catalogue of Microorganisms (GCM) 10K type strain sequencing project: providing services to taxonomists for standard genome sequencing and annotation.</title>
        <authorList>
            <consortium name="The Broad Institute Genomics Platform"/>
            <consortium name="The Broad Institute Genome Sequencing Center for Infectious Disease"/>
            <person name="Wu L."/>
            <person name="Ma J."/>
        </authorList>
    </citation>
    <scope>NUCLEOTIDE SEQUENCE [LARGE SCALE GENOMIC DNA]</scope>
    <source>
        <strain evidence="1 2">JCM 14306</strain>
    </source>
</reference>
<gene>
    <name evidence="1" type="ORF">GCM10009744_47890</name>
</gene>
<name>A0ABN2FKZ4_9ACTN</name>
<accession>A0ABN2FKZ4</accession>
<evidence type="ECO:0000313" key="1">
    <source>
        <dbReference type="EMBL" id="GAA1650705.1"/>
    </source>
</evidence>